<sequence length="381" mass="38037">MEKQYGDLGNDAEFAAAVVYSACFVRGAHGERTHGRLHALVGTSSGALRSVAMPRVPTTTVAPAAVSSAHAGAVYALSPDRDSDNARIITGGDDGLARVWNVASLLDERTDCAKKGAVVSLAAPVRSNRHGATPCVPEVNAARLASEKAWAACGDGVAVRWDINAQPATPVKSSRASASAAKHALAPLRSWRVDDSLASLLSLAPVDDVNTFAVGMESAAVGLIDSRTANGIAARIGLKGATNVAPPVSALCTPALGSDWLYCGMGDGTVAVVSLAAQGVVARVNAWRGGGDDGAGGAVLSLVPDGNGAVLAAGDSSAVARVDAASGTAADALVGLASVSCCPNFALACDEKSGRVVVGGTNGRLAGFGALGEHVLTAHCL</sequence>
<dbReference type="SUPFAM" id="SSF101898">
    <property type="entry name" value="NHL repeat"/>
    <property type="match status" value="1"/>
</dbReference>
<evidence type="ECO:0000256" key="2">
    <source>
        <dbReference type="ARBA" id="ARBA00022574"/>
    </source>
</evidence>
<dbReference type="PROSITE" id="PS50082">
    <property type="entry name" value="WD_REPEATS_2"/>
    <property type="match status" value="1"/>
</dbReference>
<comment type="caution">
    <text evidence="5">The sequence shown here is derived from an EMBL/GenBank/DDBJ whole genome shotgun (WGS) entry which is preliminary data.</text>
</comment>
<keyword evidence="2 4" id="KW-0853">WD repeat</keyword>
<evidence type="ECO:0000256" key="1">
    <source>
        <dbReference type="ARBA" id="ARBA00009728"/>
    </source>
</evidence>
<dbReference type="AlphaFoldDB" id="A0A830HDW4"/>
<dbReference type="Proteomes" id="UP000660262">
    <property type="component" value="Unassembled WGS sequence"/>
</dbReference>
<evidence type="ECO:0000313" key="6">
    <source>
        <dbReference type="Proteomes" id="UP000660262"/>
    </source>
</evidence>
<keyword evidence="3" id="KW-0677">Repeat</keyword>
<dbReference type="SMART" id="SM00320">
    <property type="entry name" value="WD40"/>
    <property type="match status" value="1"/>
</dbReference>
<evidence type="ECO:0000256" key="4">
    <source>
        <dbReference type="PROSITE-ProRule" id="PRU00221"/>
    </source>
</evidence>
<comment type="similarity">
    <text evidence="1">Belongs to the WD repeat THOC6 family.</text>
</comment>
<dbReference type="GO" id="GO:0006406">
    <property type="term" value="P:mRNA export from nucleus"/>
    <property type="evidence" value="ECO:0007669"/>
    <property type="project" value="TreeGrafter"/>
</dbReference>
<dbReference type="GO" id="GO:0000346">
    <property type="term" value="C:transcription export complex"/>
    <property type="evidence" value="ECO:0007669"/>
    <property type="project" value="TreeGrafter"/>
</dbReference>
<dbReference type="PANTHER" id="PTHR44411">
    <property type="entry name" value="THO COMPLEX SUBUNIT 6 HOMOLOG"/>
    <property type="match status" value="1"/>
</dbReference>
<dbReference type="InterPro" id="IPR042626">
    <property type="entry name" value="THOC6"/>
</dbReference>
<keyword evidence="6" id="KW-1185">Reference proteome</keyword>
<protein>
    <submittedName>
        <fullName evidence="5">Uncharacterized protein</fullName>
    </submittedName>
</protein>
<dbReference type="Gene3D" id="2.130.10.10">
    <property type="entry name" value="YVTN repeat-like/Quinoprotein amine dehydrogenase"/>
    <property type="match status" value="1"/>
</dbReference>
<dbReference type="PROSITE" id="PS00678">
    <property type="entry name" value="WD_REPEATS_1"/>
    <property type="match status" value="1"/>
</dbReference>
<gene>
    <name evidence="5" type="ORF">PPROV_000345600</name>
</gene>
<organism evidence="5 6">
    <name type="scientific">Pycnococcus provasolii</name>
    <dbReference type="NCBI Taxonomy" id="41880"/>
    <lineage>
        <taxon>Eukaryota</taxon>
        <taxon>Viridiplantae</taxon>
        <taxon>Chlorophyta</taxon>
        <taxon>Pseudoscourfieldiophyceae</taxon>
        <taxon>Pseudoscourfieldiales</taxon>
        <taxon>Pycnococcaceae</taxon>
        <taxon>Pycnococcus</taxon>
    </lineage>
</organism>
<accession>A0A830HDW4</accession>
<reference evidence="5" key="1">
    <citation type="submission" date="2020-10" db="EMBL/GenBank/DDBJ databases">
        <title>Unveiling of a novel bifunctional photoreceptor, Dualchrome1, isolated from a cosmopolitan green alga.</title>
        <authorList>
            <person name="Suzuki S."/>
            <person name="Kawachi M."/>
        </authorList>
    </citation>
    <scope>NUCLEOTIDE SEQUENCE</scope>
    <source>
        <strain evidence="5">NIES 2893</strain>
    </source>
</reference>
<feature type="repeat" description="WD" evidence="4">
    <location>
        <begin position="67"/>
        <end position="104"/>
    </location>
</feature>
<evidence type="ECO:0000313" key="5">
    <source>
        <dbReference type="EMBL" id="GHP04703.1"/>
    </source>
</evidence>
<dbReference type="EMBL" id="BNJQ01000008">
    <property type="protein sequence ID" value="GHP04703.1"/>
    <property type="molecule type" value="Genomic_DNA"/>
</dbReference>
<dbReference type="InterPro" id="IPR019775">
    <property type="entry name" value="WD40_repeat_CS"/>
</dbReference>
<dbReference type="PANTHER" id="PTHR44411:SF1">
    <property type="entry name" value="THO COMPLEX SUBUNIT 6 HOMOLOG"/>
    <property type="match status" value="1"/>
</dbReference>
<dbReference type="InterPro" id="IPR015943">
    <property type="entry name" value="WD40/YVTN_repeat-like_dom_sf"/>
</dbReference>
<dbReference type="Pfam" id="PF00400">
    <property type="entry name" value="WD40"/>
    <property type="match status" value="1"/>
</dbReference>
<dbReference type="InterPro" id="IPR001680">
    <property type="entry name" value="WD40_rpt"/>
</dbReference>
<evidence type="ECO:0000256" key="3">
    <source>
        <dbReference type="ARBA" id="ARBA00022737"/>
    </source>
</evidence>
<name>A0A830HDW4_9CHLO</name>
<dbReference type="GO" id="GO:0000347">
    <property type="term" value="C:THO complex"/>
    <property type="evidence" value="ECO:0007669"/>
    <property type="project" value="TreeGrafter"/>
</dbReference>
<proteinExistence type="inferred from homology"/>